<evidence type="ECO:0000259" key="4">
    <source>
        <dbReference type="PROSITE" id="PS50930"/>
    </source>
</evidence>
<dbReference type="OrthoDB" id="236568at2"/>
<dbReference type="Pfam" id="PF04397">
    <property type="entry name" value="LytTR"/>
    <property type="match status" value="1"/>
</dbReference>
<accession>A0A148KL85</accession>
<evidence type="ECO:0000259" key="3">
    <source>
        <dbReference type="PROSITE" id="PS50110"/>
    </source>
</evidence>
<sequence length="238" mass="27169">MYRCIVIDDERLARERITCFIDEHVRWQVVAQSGEFFEAQQLIIKHQPDLCFMDINIVGGSGIELVYSLQQLVTCHWVFTTAHSDFALQAFELNALDYLLKPFENSRLSHTLAKAEKLKQVQAKKCKNILAVKSIGAVEFVNVSDIIWIKGAANYVELHCKGRMILHRETLANLEQQLNPDKFVRVHRSAMVNVENVNSLSSELGRFSLLHLSNGDEVKIGQGHRASLFEYFGLDTQH</sequence>
<dbReference type="STRING" id="1799789.AX660_02620"/>
<evidence type="ECO:0000313" key="6">
    <source>
        <dbReference type="Proteomes" id="UP000070299"/>
    </source>
</evidence>
<name>A0A148KL85_9ALTE</name>
<dbReference type="PANTHER" id="PTHR37299">
    <property type="entry name" value="TRANSCRIPTIONAL REGULATOR-RELATED"/>
    <property type="match status" value="1"/>
</dbReference>
<dbReference type="SMART" id="SM00850">
    <property type="entry name" value="LytTR"/>
    <property type="match status" value="1"/>
</dbReference>
<dbReference type="Proteomes" id="UP000070299">
    <property type="component" value="Unassembled WGS sequence"/>
</dbReference>
<evidence type="ECO:0000256" key="1">
    <source>
        <dbReference type="ARBA" id="ARBA00023012"/>
    </source>
</evidence>
<feature type="domain" description="HTH LytTR-type" evidence="4">
    <location>
        <begin position="130"/>
        <end position="234"/>
    </location>
</feature>
<dbReference type="PANTHER" id="PTHR37299:SF1">
    <property type="entry name" value="STAGE 0 SPORULATION PROTEIN A HOMOLOG"/>
    <property type="match status" value="1"/>
</dbReference>
<evidence type="ECO:0000313" key="5">
    <source>
        <dbReference type="EMBL" id="KXI27029.1"/>
    </source>
</evidence>
<dbReference type="Pfam" id="PF00072">
    <property type="entry name" value="Response_reg"/>
    <property type="match status" value="1"/>
</dbReference>
<evidence type="ECO:0000256" key="2">
    <source>
        <dbReference type="PROSITE-ProRule" id="PRU00169"/>
    </source>
</evidence>
<dbReference type="Gene3D" id="2.40.50.1020">
    <property type="entry name" value="LytTr DNA-binding domain"/>
    <property type="match status" value="1"/>
</dbReference>
<keyword evidence="6" id="KW-1185">Reference proteome</keyword>
<organism evidence="5 6">
    <name type="scientific">Paraglaciecola hydrolytica</name>
    <dbReference type="NCBI Taxonomy" id="1799789"/>
    <lineage>
        <taxon>Bacteria</taxon>
        <taxon>Pseudomonadati</taxon>
        <taxon>Pseudomonadota</taxon>
        <taxon>Gammaproteobacteria</taxon>
        <taxon>Alteromonadales</taxon>
        <taxon>Alteromonadaceae</taxon>
        <taxon>Paraglaciecola</taxon>
    </lineage>
</organism>
<dbReference type="GO" id="GO:0003677">
    <property type="term" value="F:DNA binding"/>
    <property type="evidence" value="ECO:0007669"/>
    <property type="project" value="InterPro"/>
</dbReference>
<dbReference type="Gene3D" id="3.40.50.2300">
    <property type="match status" value="1"/>
</dbReference>
<dbReference type="PROSITE" id="PS50110">
    <property type="entry name" value="RESPONSE_REGULATORY"/>
    <property type="match status" value="1"/>
</dbReference>
<dbReference type="GO" id="GO:0000156">
    <property type="term" value="F:phosphorelay response regulator activity"/>
    <property type="evidence" value="ECO:0007669"/>
    <property type="project" value="InterPro"/>
</dbReference>
<dbReference type="InterPro" id="IPR007492">
    <property type="entry name" value="LytTR_DNA-bd_dom"/>
</dbReference>
<dbReference type="SMART" id="SM00448">
    <property type="entry name" value="REC"/>
    <property type="match status" value="1"/>
</dbReference>
<keyword evidence="1" id="KW-0902">Two-component regulatory system</keyword>
<dbReference type="RefSeq" id="WP_068382035.1">
    <property type="nucleotide sequence ID" value="NZ_LSNE01000018.1"/>
</dbReference>
<dbReference type="InterPro" id="IPR001789">
    <property type="entry name" value="Sig_transdc_resp-reg_receiver"/>
</dbReference>
<dbReference type="AlphaFoldDB" id="A0A148KL85"/>
<proteinExistence type="predicted"/>
<feature type="domain" description="Response regulatory" evidence="3">
    <location>
        <begin position="3"/>
        <end position="116"/>
    </location>
</feature>
<dbReference type="InterPro" id="IPR011006">
    <property type="entry name" value="CheY-like_superfamily"/>
</dbReference>
<keyword evidence="2" id="KW-0597">Phosphoprotein</keyword>
<comment type="caution">
    <text evidence="5">The sequence shown here is derived from an EMBL/GenBank/DDBJ whole genome shotgun (WGS) entry which is preliminary data.</text>
</comment>
<dbReference type="EMBL" id="LSNE01000018">
    <property type="protein sequence ID" value="KXI27029.1"/>
    <property type="molecule type" value="Genomic_DNA"/>
</dbReference>
<reference evidence="6" key="1">
    <citation type="submission" date="2016-02" db="EMBL/GenBank/DDBJ databases">
        <authorList>
            <person name="Schultz-Johansen M."/>
            <person name="Glaring M.A."/>
            <person name="Bech P.K."/>
            <person name="Stougaard P."/>
        </authorList>
    </citation>
    <scope>NUCLEOTIDE SEQUENCE [LARGE SCALE GENOMIC DNA]</scope>
    <source>
        <strain evidence="6">S66</strain>
    </source>
</reference>
<dbReference type="InterPro" id="IPR046947">
    <property type="entry name" value="LytR-like"/>
</dbReference>
<dbReference type="PROSITE" id="PS50930">
    <property type="entry name" value="HTH_LYTTR"/>
    <property type="match status" value="1"/>
</dbReference>
<dbReference type="SUPFAM" id="SSF52172">
    <property type="entry name" value="CheY-like"/>
    <property type="match status" value="1"/>
</dbReference>
<feature type="modified residue" description="4-aspartylphosphate" evidence="2">
    <location>
        <position position="54"/>
    </location>
</feature>
<gene>
    <name evidence="5" type="ORF">AX660_02620</name>
</gene>
<protein>
    <submittedName>
        <fullName evidence="5">Two-component system response regulator</fullName>
    </submittedName>
</protein>